<proteinExistence type="predicted"/>
<sequence>MKKIILFILCSTLITGVSTSCGSKTKSETSSETEKVINKADAPDAKFVKLAEETNKTTPMPMPGGIRLDKAEAMSKREYKYSYTFTQAPTVSAEEFTRNVKSMLTYALQSTTGKDIDMFKDNKMIVYYAYYTMDGKLFAEVKLMPEDYIKQK</sequence>
<dbReference type="PROSITE" id="PS51257">
    <property type="entry name" value="PROKAR_LIPOPROTEIN"/>
    <property type="match status" value="1"/>
</dbReference>
<dbReference type="EMBL" id="ADLV01000031">
    <property type="protein sequence ID" value="EGK01061.1"/>
    <property type="molecule type" value="Genomic_DNA"/>
</dbReference>
<evidence type="ECO:0000313" key="1">
    <source>
        <dbReference type="EMBL" id="EGK01061.1"/>
    </source>
</evidence>
<accession>F5IZR6</accession>
<dbReference type="RefSeq" id="WP_006800114.1">
    <property type="nucleotide sequence ID" value="NZ_GL891985.1"/>
</dbReference>
<dbReference type="STRING" id="742766.HMPREF9455_02583"/>
<protein>
    <submittedName>
        <fullName evidence="1">Uncharacterized protein</fullName>
    </submittedName>
</protein>
<dbReference type="OrthoDB" id="997310at2"/>
<gene>
    <name evidence="1" type="ORF">HMPREF9455_02583</name>
</gene>
<name>F5IZR6_9BACT</name>
<organism evidence="1 2">
    <name type="scientific">Dysgonomonas gadei ATCC BAA-286</name>
    <dbReference type="NCBI Taxonomy" id="742766"/>
    <lineage>
        <taxon>Bacteria</taxon>
        <taxon>Pseudomonadati</taxon>
        <taxon>Bacteroidota</taxon>
        <taxon>Bacteroidia</taxon>
        <taxon>Bacteroidales</taxon>
        <taxon>Dysgonomonadaceae</taxon>
        <taxon>Dysgonomonas</taxon>
    </lineage>
</organism>
<comment type="caution">
    <text evidence="1">The sequence shown here is derived from an EMBL/GenBank/DDBJ whole genome shotgun (WGS) entry which is preliminary data.</text>
</comment>
<reference evidence="1 2" key="1">
    <citation type="submission" date="2011-04" db="EMBL/GenBank/DDBJ databases">
        <title>The Genome Sequence of Dysgonomonas gadei ATCC BAA-286.</title>
        <authorList>
            <consortium name="The Broad Institute Genome Sequencing Platform"/>
            <person name="Earl A."/>
            <person name="Ward D."/>
            <person name="Feldgarden M."/>
            <person name="Gevers D."/>
            <person name="Pudlo N."/>
            <person name="Martens E."/>
            <person name="Allen-Vercoe E."/>
            <person name="Young S.K."/>
            <person name="Zeng Q."/>
            <person name="Gargeya S."/>
            <person name="Fitzgerald M."/>
            <person name="Haas B."/>
            <person name="Abouelleil A."/>
            <person name="Alvarado L."/>
            <person name="Arachchi H.M."/>
            <person name="Berlin A."/>
            <person name="Brown A."/>
            <person name="Chapman S.B."/>
            <person name="Chen Z."/>
            <person name="Dunbar C."/>
            <person name="Freedman E."/>
            <person name="Gearin G."/>
            <person name="Gellesch M."/>
            <person name="Goldberg J."/>
            <person name="Griggs A."/>
            <person name="Gujja S."/>
            <person name="Heiman D."/>
            <person name="Howarth C."/>
            <person name="Larson L."/>
            <person name="Lui A."/>
            <person name="MacDonald P.J.P."/>
            <person name="Mehta T."/>
            <person name="Montmayeur A."/>
            <person name="Murphy C."/>
            <person name="Neiman D."/>
            <person name="Pearson M."/>
            <person name="Priest M."/>
            <person name="Roberts A."/>
            <person name="Saif S."/>
            <person name="Shea T."/>
            <person name="Shenoy N."/>
            <person name="Sisk P."/>
            <person name="Stolte C."/>
            <person name="Sykes S."/>
            <person name="Yandava C."/>
            <person name="Wortman J."/>
            <person name="Nusbaum C."/>
            <person name="Birren B."/>
        </authorList>
    </citation>
    <scope>NUCLEOTIDE SEQUENCE [LARGE SCALE GENOMIC DNA]</scope>
    <source>
        <strain evidence="1 2">ATCC BAA-286</strain>
    </source>
</reference>
<dbReference type="AlphaFoldDB" id="F5IZR6"/>
<dbReference type="HOGENOM" id="CLU_1719473_0_0_10"/>
<evidence type="ECO:0000313" key="2">
    <source>
        <dbReference type="Proteomes" id="UP000004913"/>
    </source>
</evidence>
<keyword evidence="2" id="KW-1185">Reference proteome</keyword>
<dbReference type="Proteomes" id="UP000004913">
    <property type="component" value="Unassembled WGS sequence"/>
</dbReference>